<dbReference type="RefSeq" id="WP_007307868.1">
    <property type="nucleotide sequence ID" value="NZ_AADV02000154.1"/>
</dbReference>
<comment type="caution">
    <text evidence="1">The sequence shown here is derived from an EMBL/GenBank/DDBJ whole genome shotgun (WGS) entry which is preliminary data.</text>
</comment>
<dbReference type="AlphaFoldDB" id="Q4BWQ9"/>
<reference evidence="1" key="1">
    <citation type="submission" date="2004-02" db="EMBL/GenBank/DDBJ databases">
        <authorList>
            <consortium name="DOE Joint Genome Institute"/>
        </authorList>
    </citation>
    <scope>NUCLEOTIDE SEQUENCE [LARGE SCALE GENOMIC DNA]</scope>
    <source>
        <strain evidence="1">WH 8501</strain>
    </source>
</reference>
<dbReference type="OrthoDB" id="453313at2"/>
<evidence type="ECO:0000313" key="2">
    <source>
        <dbReference type="Proteomes" id="UP000003922"/>
    </source>
</evidence>
<reference evidence="1" key="3">
    <citation type="submission" date="2016-12" db="EMBL/GenBank/DDBJ databases">
        <title>Annotation of the draft genome assembly of Crocosphaera watsonii WH 8501.</title>
        <authorList>
            <consortium name="US DOE Joint Genome Institute (JGI-ORNL)"/>
            <person name="Larimer F."/>
            <person name="Land M."/>
        </authorList>
    </citation>
    <scope>NUCLEOTIDE SEQUENCE</scope>
    <source>
        <strain evidence="1">WH 8501</strain>
    </source>
</reference>
<dbReference type="Gene3D" id="3.40.210.10">
    <property type="entry name" value="PVUII Endonuclease, subunit A"/>
    <property type="match status" value="1"/>
</dbReference>
<reference evidence="1" key="2">
    <citation type="submission" date="2005-06" db="EMBL/GenBank/DDBJ databases">
        <title>Sequencing of the draft genome and assembly of Crocosphaera watsonii WH 8501.</title>
        <authorList>
            <consortium name="US DOE Joint Genome Institute (JGI-PGF)"/>
            <person name="Copeland A."/>
            <person name="Lucas S."/>
            <person name="Lapidus A."/>
            <person name="Barry K."/>
            <person name="Detter C."/>
            <person name="Glavina T."/>
            <person name="Hammon N."/>
            <person name="Israni S."/>
            <person name="Pitluck S."/>
            <person name="Richardson P."/>
        </authorList>
    </citation>
    <scope>NUCLEOTIDE SEQUENCE [LARGE SCALE GENOMIC DNA]</scope>
    <source>
        <strain evidence="1">WH 8501</strain>
    </source>
</reference>
<gene>
    <name evidence="1" type="ORF">CwatDRAFT_0840</name>
</gene>
<proteinExistence type="predicted"/>
<accession>Q4BWQ9</accession>
<name>Q4BWQ9_CROWT</name>
<keyword evidence="2" id="KW-1185">Reference proteome</keyword>
<dbReference type="EMBL" id="AADV02000154">
    <property type="protein sequence ID" value="EAM48333.1"/>
    <property type="molecule type" value="Genomic_DNA"/>
</dbReference>
<organism evidence="1 2">
    <name type="scientific">Crocosphaera watsonii WH 8501</name>
    <dbReference type="NCBI Taxonomy" id="165597"/>
    <lineage>
        <taxon>Bacteria</taxon>
        <taxon>Bacillati</taxon>
        <taxon>Cyanobacteriota</taxon>
        <taxon>Cyanophyceae</taxon>
        <taxon>Oscillatoriophycideae</taxon>
        <taxon>Chroococcales</taxon>
        <taxon>Aphanothecaceae</taxon>
        <taxon>Crocosphaera</taxon>
    </lineage>
</organism>
<dbReference type="Proteomes" id="UP000003922">
    <property type="component" value="Unassembled WGS sequence"/>
</dbReference>
<sequence length="217" mass="26329">MTVQDDARENQLIKLFQLEQPPNRRRNDTDTLLNYKGKTFYFELKSTTKNSVTTVRYFGIEHIKKWQNKHWIIGFYDQETNLKYCHYASPKEMSKWIKEKEQYIAGDFKLAQLVPNLINLQVMYNIVGEKQYYTIQDAKKIQKRQYTLEEYHQLMDRENGYSPQRMLQIIRDRCEYIMRRGSTLNNPHIPASYFNCWEKIIDNHASKLRQYLDQYLD</sequence>
<evidence type="ECO:0000313" key="1">
    <source>
        <dbReference type="EMBL" id="EAM48333.1"/>
    </source>
</evidence>
<dbReference type="KEGG" id="cwa:CwatDRAFT_0840"/>
<protein>
    <submittedName>
        <fullName evidence="1">Uncharacterized protein</fullName>
    </submittedName>
</protein>
<dbReference type="InterPro" id="IPR038402">
    <property type="entry name" value="PvuII_sf"/>
</dbReference>